<accession>A0A1G1YCJ4</accession>
<protein>
    <submittedName>
        <fullName evidence="2">Uncharacterized protein</fullName>
    </submittedName>
</protein>
<gene>
    <name evidence="2" type="ORF">A3J65_04245</name>
</gene>
<dbReference type="Proteomes" id="UP000178501">
    <property type="component" value="Unassembled WGS sequence"/>
</dbReference>
<organism evidence="2 3">
    <name type="scientific">Candidatus Buchananbacteria bacterium RIFCSPHIGHO2_02_FULL_45_11b</name>
    <dbReference type="NCBI Taxonomy" id="1797541"/>
    <lineage>
        <taxon>Bacteria</taxon>
        <taxon>Candidatus Buchananiibacteriota</taxon>
    </lineage>
</organism>
<evidence type="ECO:0000256" key="1">
    <source>
        <dbReference type="SAM" id="MobiDB-lite"/>
    </source>
</evidence>
<feature type="region of interest" description="Disordered" evidence="1">
    <location>
        <begin position="49"/>
        <end position="68"/>
    </location>
</feature>
<reference evidence="2 3" key="1">
    <citation type="journal article" date="2016" name="Nat. Commun.">
        <title>Thousands of microbial genomes shed light on interconnected biogeochemical processes in an aquifer system.</title>
        <authorList>
            <person name="Anantharaman K."/>
            <person name="Brown C.T."/>
            <person name="Hug L.A."/>
            <person name="Sharon I."/>
            <person name="Castelle C.J."/>
            <person name="Probst A.J."/>
            <person name="Thomas B.C."/>
            <person name="Singh A."/>
            <person name="Wilkins M.J."/>
            <person name="Karaoz U."/>
            <person name="Brodie E.L."/>
            <person name="Williams K.H."/>
            <person name="Hubbard S.S."/>
            <person name="Banfield J.F."/>
        </authorList>
    </citation>
    <scope>NUCLEOTIDE SEQUENCE [LARGE SCALE GENOMIC DNA]</scope>
</reference>
<evidence type="ECO:0000313" key="2">
    <source>
        <dbReference type="EMBL" id="OGY50075.1"/>
    </source>
</evidence>
<proteinExistence type="predicted"/>
<feature type="compositionally biased region" description="Basic and acidic residues" evidence="1">
    <location>
        <begin position="51"/>
        <end position="68"/>
    </location>
</feature>
<comment type="caution">
    <text evidence="2">The sequence shown here is derived from an EMBL/GenBank/DDBJ whole genome shotgun (WGS) entry which is preliminary data.</text>
</comment>
<evidence type="ECO:0000313" key="3">
    <source>
        <dbReference type="Proteomes" id="UP000178501"/>
    </source>
</evidence>
<dbReference type="EMBL" id="MHIK01000067">
    <property type="protein sequence ID" value="OGY50075.1"/>
    <property type="molecule type" value="Genomic_DNA"/>
</dbReference>
<sequence>MAPRFGKEGLFSSERFTIRGLFKYKIKFKNCQKKESRLNRSRQRSILSLKKRGDFARNPHGLRAAEGE</sequence>
<dbReference type="AlphaFoldDB" id="A0A1G1YCJ4"/>
<name>A0A1G1YCJ4_9BACT</name>